<reference evidence="5 6" key="1">
    <citation type="journal article" date="2007" name="Science">
        <title>The Chlamydomonas genome reveals the evolution of key animal and plant functions.</title>
        <authorList>
            <person name="Merchant S.S."/>
            <person name="Prochnik S.E."/>
            <person name="Vallon O."/>
            <person name="Harris E.H."/>
            <person name="Karpowicz S.J."/>
            <person name="Witman G.B."/>
            <person name="Terry A."/>
            <person name="Salamov A."/>
            <person name="Fritz-Laylin L.K."/>
            <person name="Marechal-Drouard L."/>
            <person name="Marshall W.F."/>
            <person name="Qu L.H."/>
            <person name="Nelson D.R."/>
            <person name="Sanderfoot A.A."/>
            <person name="Spalding M.H."/>
            <person name="Kapitonov V.V."/>
            <person name="Ren Q."/>
            <person name="Ferris P."/>
            <person name="Lindquist E."/>
            <person name="Shapiro H."/>
            <person name="Lucas S.M."/>
            <person name="Grimwood J."/>
            <person name="Schmutz J."/>
            <person name="Cardol P."/>
            <person name="Cerutti H."/>
            <person name="Chanfreau G."/>
            <person name="Chen C.L."/>
            <person name="Cognat V."/>
            <person name="Croft M.T."/>
            <person name="Dent R."/>
            <person name="Dutcher S."/>
            <person name="Fernandez E."/>
            <person name="Fukuzawa H."/>
            <person name="Gonzalez-Ballester D."/>
            <person name="Gonzalez-Halphen D."/>
            <person name="Hallmann A."/>
            <person name="Hanikenne M."/>
            <person name="Hippler M."/>
            <person name="Inwood W."/>
            <person name="Jabbari K."/>
            <person name="Kalanon M."/>
            <person name="Kuras R."/>
            <person name="Lefebvre P.A."/>
            <person name="Lemaire S.D."/>
            <person name="Lobanov A.V."/>
            <person name="Lohr M."/>
            <person name="Manuell A."/>
            <person name="Meier I."/>
            <person name="Mets L."/>
            <person name="Mittag M."/>
            <person name="Mittelmeier T."/>
            <person name="Moroney J.V."/>
            <person name="Moseley J."/>
            <person name="Napoli C."/>
            <person name="Nedelcu A.M."/>
            <person name="Niyogi K."/>
            <person name="Novoselov S.V."/>
            <person name="Paulsen I.T."/>
            <person name="Pazour G."/>
            <person name="Purton S."/>
            <person name="Ral J.P."/>
            <person name="Riano-Pachon D.M."/>
            <person name="Riekhof W."/>
            <person name="Rymarquis L."/>
            <person name="Schroda M."/>
            <person name="Stern D."/>
            <person name="Umen J."/>
            <person name="Willows R."/>
            <person name="Wilson N."/>
            <person name="Zimmer S.L."/>
            <person name="Allmer J."/>
            <person name="Balk J."/>
            <person name="Bisova K."/>
            <person name="Chen C.J."/>
            <person name="Elias M."/>
            <person name="Gendler K."/>
            <person name="Hauser C."/>
            <person name="Lamb M.R."/>
            <person name="Ledford H."/>
            <person name="Long J.C."/>
            <person name="Minagawa J."/>
            <person name="Page M.D."/>
            <person name="Pan J."/>
            <person name="Pootakham W."/>
            <person name="Roje S."/>
            <person name="Rose A."/>
            <person name="Stahlberg E."/>
            <person name="Terauchi A.M."/>
            <person name="Yang P."/>
            <person name="Ball S."/>
            <person name="Bowler C."/>
            <person name="Dieckmann C.L."/>
            <person name="Gladyshev V.N."/>
            <person name="Green P."/>
            <person name="Jorgensen R."/>
            <person name="Mayfield S."/>
            <person name="Mueller-Roeber B."/>
            <person name="Rajamani S."/>
            <person name="Sayre R.T."/>
            <person name="Brokstein P."/>
            <person name="Dubchak I."/>
            <person name="Goodstein D."/>
            <person name="Hornick L."/>
            <person name="Huang Y.W."/>
            <person name="Jhaveri J."/>
            <person name="Luo Y."/>
            <person name="Martinez D."/>
            <person name="Ngau W.C."/>
            <person name="Otillar B."/>
            <person name="Poliakov A."/>
            <person name="Porter A."/>
            <person name="Szajkowski L."/>
            <person name="Werner G."/>
            <person name="Zhou K."/>
            <person name="Grigoriev I.V."/>
            <person name="Rokhsar D.S."/>
            <person name="Grossman A.R."/>
        </authorList>
    </citation>
    <scope>NUCLEOTIDE SEQUENCE [LARGE SCALE GENOMIC DNA]</scope>
    <source>
        <strain evidence="6">CC-503</strain>
    </source>
</reference>
<sequence length="933" mass="93837">MASSSSPIVIQDDEDGGHQAAGTAARAEAMPGQPPPAAPAPAASECVICMEVYDDEHYPVVTRCGHHAGEPCMRQWLRIHRKCPICRKNAKPGNMVRVYNLPTVAAAGAGGSGNGGSSAAGAAPAAAAAPAAPVSQSQLAERELMLQAAQRAKSKAEEDARQAQRLAQEREAEAKRYKLHVEALLAEMAKKDKRYQEQLAEQERSARQAVAAAAAPPVLPLQPAQQQYHHPGQQLYGHHQHQQHPRAWPLQPPHGPHAPQQQQQQPHGQGPPHQGAPGLPQGGWSQPPSGWPLGGAGPGPHATGPPGPNGTNGTNGSGHGTSSSASSSSASTNVSGVLRPPSAVGPVAGAGSHDAASGPLPAAWASGPKPPAAAVAPSGRPGSVGPGAFAGPTAGHMPPPGAMWGHFQHSGSTTPPLSAAPHHQPDAPGASVDGGGGSGRFASSPYPWSHASLHGSGATQQPQSHTPHQAAGYPGTATGRPALFERVFGVAMEGCRFVAVDAERGRLLATESSGIGGGNTFIRKISLASPESSTRIRLPANAGLVTDLQLPPPDCGSAPAAQRLVAVVARGAGLCLACPQADSVVASFKGLPTRAVSCSWVGSSSGGSSSSNGSSSSGGHLLLAGLEQGNLALLDVRRPDRPVAVLPVLANTQRCAQMPVRTVVALPAAPAGVGAAPTPTCSLWPTCAISCPRGAWLMVPAEARGAADDSGGTWPAATATGDGVIQGGGAAAAAGTALLQLDGGFGAGGNLQIESLAVHWQEEAAGSSGDAISGHSSGGGGGWRAALSWRPSHASGGGGPMAAGPRHEVGRLQGAGPVAFKHEVTVSEYSRCELQTVRSCLVPVSSTSGSATAEDPWLLLASSDDRTCTPLIWSLGCGSGPAAGSLLQRLDPHPTALNCLAAGAGADAGPDGGTSFLACGSESRVAVYRRRCE</sequence>
<dbReference type="GO" id="GO:0016567">
    <property type="term" value="P:protein ubiquitination"/>
    <property type="evidence" value="ECO:0007669"/>
    <property type="project" value="InterPro"/>
</dbReference>
<dbReference type="GO" id="GO:0008270">
    <property type="term" value="F:zinc ion binding"/>
    <property type="evidence" value="ECO:0007669"/>
    <property type="project" value="UniProtKB-KW"/>
</dbReference>
<protein>
    <recommendedName>
        <fullName evidence="4">RING-type domain-containing protein</fullName>
    </recommendedName>
</protein>
<dbReference type="PANTHER" id="PTHR16047">
    <property type="entry name" value="RFWD3 PROTEIN"/>
    <property type="match status" value="1"/>
</dbReference>
<dbReference type="InterPro" id="IPR001841">
    <property type="entry name" value="Znf_RING"/>
</dbReference>
<dbReference type="InterPro" id="IPR013083">
    <property type="entry name" value="Znf_RING/FYVE/PHD"/>
</dbReference>
<proteinExistence type="predicted"/>
<feature type="compositionally biased region" description="Polar residues" evidence="3">
    <location>
        <begin position="457"/>
        <end position="467"/>
    </location>
</feature>
<keyword evidence="1" id="KW-0862">Zinc</keyword>
<dbReference type="OrthoDB" id="551905at2759"/>
<dbReference type="GO" id="GO:0004842">
    <property type="term" value="F:ubiquitin-protein transferase activity"/>
    <property type="evidence" value="ECO:0007669"/>
    <property type="project" value="InterPro"/>
</dbReference>
<feature type="compositionally biased region" description="Low complexity" evidence="3">
    <location>
        <begin position="257"/>
        <end position="283"/>
    </location>
</feature>
<keyword evidence="2" id="KW-0175">Coiled coil</keyword>
<evidence type="ECO:0000256" key="2">
    <source>
        <dbReference type="SAM" id="Coils"/>
    </source>
</evidence>
<feature type="region of interest" description="Disordered" evidence="3">
    <location>
        <begin position="1"/>
        <end position="38"/>
    </location>
</feature>
<dbReference type="STRING" id="3055.A0A2K3DLA7"/>
<dbReference type="RefSeq" id="XP_042923116.1">
    <property type="nucleotide sequence ID" value="XM_043064548.1"/>
</dbReference>
<keyword evidence="6" id="KW-1185">Reference proteome</keyword>
<dbReference type="ExpressionAtlas" id="A0A2K3DLA7">
    <property type="expression patterns" value="baseline and differential"/>
</dbReference>
<dbReference type="Gramene" id="PNW81303">
    <property type="protein sequence ID" value="PNW81303"/>
    <property type="gene ID" value="CHLRE_07g350450v5"/>
</dbReference>
<dbReference type="PROSITE" id="PS50089">
    <property type="entry name" value="ZF_RING_2"/>
    <property type="match status" value="1"/>
</dbReference>
<dbReference type="PANTHER" id="PTHR16047:SF7">
    <property type="entry name" value="E3 UBIQUITIN-PROTEIN LIGASE RFWD3"/>
    <property type="match status" value="1"/>
</dbReference>
<accession>A0A2K3DLA7</accession>
<organism evidence="5 6">
    <name type="scientific">Chlamydomonas reinhardtii</name>
    <name type="common">Chlamydomonas smithii</name>
    <dbReference type="NCBI Taxonomy" id="3055"/>
    <lineage>
        <taxon>Eukaryota</taxon>
        <taxon>Viridiplantae</taxon>
        <taxon>Chlorophyta</taxon>
        <taxon>core chlorophytes</taxon>
        <taxon>Chlorophyceae</taxon>
        <taxon>CS clade</taxon>
        <taxon>Chlamydomonadales</taxon>
        <taxon>Chlamydomonadaceae</taxon>
        <taxon>Chlamydomonas</taxon>
    </lineage>
</organism>
<evidence type="ECO:0000313" key="6">
    <source>
        <dbReference type="Proteomes" id="UP000006906"/>
    </source>
</evidence>
<feature type="compositionally biased region" description="Low complexity" evidence="3">
    <location>
        <begin position="225"/>
        <end position="237"/>
    </location>
</feature>
<dbReference type="InterPro" id="IPR037381">
    <property type="entry name" value="RFWD3"/>
</dbReference>
<dbReference type="Pfam" id="PF13639">
    <property type="entry name" value="zf-RING_2"/>
    <property type="match status" value="1"/>
</dbReference>
<dbReference type="AlphaFoldDB" id="A0A2K3DLA7"/>
<feature type="compositionally biased region" description="Low complexity" evidence="3">
    <location>
        <begin position="320"/>
        <end position="336"/>
    </location>
</feature>
<evidence type="ECO:0000256" key="1">
    <source>
        <dbReference type="PROSITE-ProRule" id="PRU00175"/>
    </source>
</evidence>
<dbReference type="InParanoid" id="A0A2K3DLA7"/>
<dbReference type="EMBL" id="CM008968">
    <property type="protein sequence ID" value="PNW81303.1"/>
    <property type="molecule type" value="Genomic_DNA"/>
</dbReference>
<dbReference type="Proteomes" id="UP000006906">
    <property type="component" value="Chromosome 7"/>
</dbReference>
<dbReference type="GeneID" id="5718180"/>
<feature type="region of interest" description="Disordered" evidence="3">
    <location>
        <begin position="767"/>
        <end position="809"/>
    </location>
</feature>
<feature type="coiled-coil region" evidence="2">
    <location>
        <begin position="139"/>
        <end position="205"/>
    </location>
</feature>
<dbReference type="Gene3D" id="3.30.40.10">
    <property type="entry name" value="Zinc/RING finger domain, C3HC4 (zinc finger)"/>
    <property type="match status" value="1"/>
</dbReference>
<gene>
    <name evidence="5" type="ORF">CHLRE_07g350450v5</name>
</gene>
<feature type="domain" description="RING-type" evidence="4">
    <location>
        <begin position="46"/>
        <end position="87"/>
    </location>
</feature>
<keyword evidence="1" id="KW-0479">Metal-binding</keyword>
<keyword evidence="1" id="KW-0863">Zinc-finger</keyword>
<dbReference type="SMART" id="SM00184">
    <property type="entry name" value="RING"/>
    <property type="match status" value="1"/>
</dbReference>
<dbReference type="GO" id="GO:0036297">
    <property type="term" value="P:interstrand cross-link repair"/>
    <property type="evidence" value="ECO:0007669"/>
    <property type="project" value="InterPro"/>
</dbReference>
<evidence type="ECO:0000256" key="3">
    <source>
        <dbReference type="SAM" id="MobiDB-lite"/>
    </source>
</evidence>
<feature type="region of interest" description="Disordered" evidence="3">
    <location>
        <begin position="225"/>
        <end position="477"/>
    </location>
</feature>
<evidence type="ECO:0000313" key="5">
    <source>
        <dbReference type="EMBL" id="PNW81303.1"/>
    </source>
</evidence>
<evidence type="ECO:0000259" key="4">
    <source>
        <dbReference type="PROSITE" id="PS50089"/>
    </source>
</evidence>
<name>A0A2K3DLA7_CHLRE</name>
<dbReference type="KEGG" id="cre:CHLRE_07g350450v5"/>
<dbReference type="GO" id="GO:0005634">
    <property type="term" value="C:nucleus"/>
    <property type="evidence" value="ECO:0007669"/>
    <property type="project" value="InterPro"/>
</dbReference>
<feature type="compositionally biased region" description="Low complexity" evidence="3">
    <location>
        <begin position="784"/>
        <end position="794"/>
    </location>
</feature>
<dbReference type="SUPFAM" id="SSF57850">
    <property type="entry name" value="RING/U-box"/>
    <property type="match status" value="1"/>
</dbReference>